<gene>
    <name evidence="1" type="ORF">GA0070560_11971</name>
</gene>
<evidence type="ECO:0000313" key="1">
    <source>
        <dbReference type="EMBL" id="SCG63991.1"/>
    </source>
</evidence>
<dbReference type="RefSeq" id="WP_139131562.1">
    <property type="nucleotide sequence ID" value="NZ_FMDN01000019.1"/>
</dbReference>
<name>A0A1C5J123_9ACTN</name>
<protein>
    <submittedName>
        <fullName evidence="1">Uncharacterized protein</fullName>
    </submittedName>
</protein>
<dbReference type="AlphaFoldDB" id="A0A1C5J123"/>
<accession>A0A1C5J123</accession>
<organism evidence="1 2">
    <name type="scientific">Micromonospora halophytica</name>
    <dbReference type="NCBI Taxonomy" id="47864"/>
    <lineage>
        <taxon>Bacteria</taxon>
        <taxon>Bacillati</taxon>
        <taxon>Actinomycetota</taxon>
        <taxon>Actinomycetes</taxon>
        <taxon>Micromonosporales</taxon>
        <taxon>Micromonosporaceae</taxon>
        <taxon>Micromonospora</taxon>
    </lineage>
</organism>
<sequence length="192" mass="22040">MADVPGYNNCRACRRGVHFVDGDVDSYRCLRHASDAERELVDALDAQAPRIGLKESEDWHWGHRYDWPYGPNIGVPARQRLIQWATENRLREARPKRRCPIHWLEGKSCRASVVPCLEGGSDWRDHMTMWTKGGKPHLIVAQPYEVKDQDRRHVSSLVLDLRVLGGIPVTGTIREESGWYGYGALWVEVRRG</sequence>
<dbReference type="Proteomes" id="UP000199408">
    <property type="component" value="Unassembled WGS sequence"/>
</dbReference>
<proteinExistence type="predicted"/>
<dbReference type="EMBL" id="FMDN01000019">
    <property type="protein sequence ID" value="SCG63991.1"/>
    <property type="molecule type" value="Genomic_DNA"/>
</dbReference>
<evidence type="ECO:0000313" key="2">
    <source>
        <dbReference type="Proteomes" id="UP000199408"/>
    </source>
</evidence>
<dbReference type="STRING" id="47864.GA0070560_11971"/>
<keyword evidence="2" id="KW-1185">Reference proteome</keyword>
<dbReference type="OrthoDB" id="4115153at2"/>
<reference evidence="2" key="1">
    <citation type="submission" date="2016-06" db="EMBL/GenBank/DDBJ databases">
        <authorList>
            <person name="Varghese N."/>
        </authorList>
    </citation>
    <scope>NUCLEOTIDE SEQUENCE [LARGE SCALE GENOMIC DNA]</scope>
    <source>
        <strain evidence="2">DSM 43171</strain>
    </source>
</reference>